<reference evidence="1" key="1">
    <citation type="submission" date="2020-04" db="EMBL/GenBank/DDBJ databases">
        <authorList>
            <person name="Chiriac C."/>
            <person name="Salcher M."/>
            <person name="Ghai R."/>
            <person name="Kavagutti S V."/>
        </authorList>
    </citation>
    <scope>NUCLEOTIDE SEQUENCE</scope>
</reference>
<gene>
    <name evidence="1" type="ORF">UFOVP837_34</name>
</gene>
<sequence length="131" mass="14798">MAHYVKVVDGLVVNGIVAEREFFDTFVDSSPGTWVKTSYNIRGGVYYDPTTGEPHVDQAGMISADEGRQRKNYAGINYTYDSVRDAFIPPKPYASWLLNEDTCLWDAPVAYPTDGKRYTWDEATTNWVEAN</sequence>
<proteinExistence type="predicted"/>
<dbReference type="EMBL" id="LR796782">
    <property type="protein sequence ID" value="CAB4166588.1"/>
    <property type="molecule type" value="Genomic_DNA"/>
</dbReference>
<evidence type="ECO:0000313" key="1">
    <source>
        <dbReference type="EMBL" id="CAB4166588.1"/>
    </source>
</evidence>
<accession>A0A6J5PBH3</accession>
<protein>
    <submittedName>
        <fullName evidence="1">Uncharacterized protein</fullName>
    </submittedName>
</protein>
<organism evidence="1">
    <name type="scientific">uncultured Caudovirales phage</name>
    <dbReference type="NCBI Taxonomy" id="2100421"/>
    <lineage>
        <taxon>Viruses</taxon>
        <taxon>Duplodnaviria</taxon>
        <taxon>Heunggongvirae</taxon>
        <taxon>Uroviricota</taxon>
        <taxon>Caudoviricetes</taxon>
        <taxon>Peduoviridae</taxon>
        <taxon>Maltschvirus</taxon>
        <taxon>Maltschvirus maltsch</taxon>
    </lineage>
</organism>
<name>A0A6J5PBH3_9CAUD</name>